<keyword evidence="10" id="KW-0648">Protein biosynthesis</keyword>
<dbReference type="GO" id="GO:0019843">
    <property type="term" value="F:rRNA binding"/>
    <property type="evidence" value="ECO:0007669"/>
    <property type="project" value="UniProtKB-KW"/>
</dbReference>
<dbReference type="PROSITE" id="PS50893">
    <property type="entry name" value="ABC_TRANSPORTER_2"/>
    <property type="match status" value="1"/>
</dbReference>
<evidence type="ECO:0000313" key="13">
    <source>
        <dbReference type="EMBL" id="MPM62814.1"/>
    </source>
</evidence>
<dbReference type="GO" id="GO:0006417">
    <property type="term" value="P:regulation of translation"/>
    <property type="evidence" value="ECO:0007669"/>
    <property type="project" value="UniProtKB-KW"/>
</dbReference>
<dbReference type="GO" id="GO:0016887">
    <property type="term" value="F:ATP hydrolysis activity"/>
    <property type="evidence" value="ECO:0007669"/>
    <property type="project" value="InterPro"/>
</dbReference>
<dbReference type="InterPro" id="IPR017871">
    <property type="entry name" value="ABC_transporter-like_CS"/>
</dbReference>
<reference evidence="13" key="1">
    <citation type="submission" date="2019-08" db="EMBL/GenBank/DDBJ databases">
        <authorList>
            <person name="Kucharzyk K."/>
            <person name="Murdoch R.W."/>
            <person name="Higgins S."/>
            <person name="Loffler F."/>
        </authorList>
    </citation>
    <scope>NUCLEOTIDE SEQUENCE</scope>
</reference>
<feature type="domain" description="ABC transporter" evidence="12">
    <location>
        <begin position="221"/>
        <end position="438"/>
    </location>
</feature>
<keyword evidence="6" id="KW-0378">Hydrolase</keyword>
<dbReference type="InterPro" id="IPR003593">
    <property type="entry name" value="AAA+_ATPase"/>
</dbReference>
<evidence type="ECO:0000256" key="8">
    <source>
        <dbReference type="ARBA" id="ARBA00022845"/>
    </source>
</evidence>
<keyword evidence="2" id="KW-0820">tRNA-binding</keyword>
<keyword evidence="3" id="KW-0699">rRNA-binding</keyword>
<dbReference type="Pfam" id="PF00005">
    <property type="entry name" value="ABC_tran"/>
    <property type="match status" value="2"/>
</dbReference>
<dbReference type="PANTHER" id="PTHR42855:SF1">
    <property type="entry name" value="ABC TRANSPORTER DOMAIN-CONTAINING PROTEIN"/>
    <property type="match status" value="1"/>
</dbReference>
<dbReference type="EMBL" id="VSSQ01019061">
    <property type="protein sequence ID" value="MPM62814.1"/>
    <property type="molecule type" value="Genomic_DNA"/>
</dbReference>
<keyword evidence="7 13" id="KW-0067">ATP-binding</keyword>
<dbReference type="GO" id="GO:0000049">
    <property type="term" value="F:tRNA binding"/>
    <property type="evidence" value="ECO:0007669"/>
    <property type="project" value="UniProtKB-KW"/>
</dbReference>
<keyword evidence="9" id="KW-0694">RNA-binding</keyword>
<evidence type="ECO:0000256" key="1">
    <source>
        <dbReference type="ARBA" id="ARBA00022490"/>
    </source>
</evidence>
<evidence type="ECO:0000256" key="4">
    <source>
        <dbReference type="ARBA" id="ARBA00022737"/>
    </source>
</evidence>
<dbReference type="InterPro" id="IPR037118">
    <property type="entry name" value="Val-tRNA_synth_C_sf"/>
</dbReference>
<evidence type="ECO:0000256" key="11">
    <source>
        <dbReference type="SAM" id="MobiDB-lite"/>
    </source>
</evidence>
<dbReference type="Pfam" id="PF16326">
    <property type="entry name" value="ABC_tran_CTD"/>
    <property type="match status" value="1"/>
</dbReference>
<evidence type="ECO:0000256" key="2">
    <source>
        <dbReference type="ARBA" id="ARBA00022555"/>
    </source>
</evidence>
<evidence type="ECO:0000256" key="5">
    <source>
        <dbReference type="ARBA" id="ARBA00022741"/>
    </source>
</evidence>
<dbReference type="SUPFAM" id="SSF52540">
    <property type="entry name" value="P-loop containing nucleoside triphosphate hydrolases"/>
    <property type="match status" value="2"/>
</dbReference>
<dbReference type="SMART" id="SM00382">
    <property type="entry name" value="AAA"/>
    <property type="match status" value="1"/>
</dbReference>
<gene>
    <name evidence="13" type="primary">btuD_237</name>
    <name evidence="13" type="ORF">SDC9_109692</name>
</gene>
<feature type="region of interest" description="Disordered" evidence="11">
    <location>
        <begin position="437"/>
        <end position="461"/>
    </location>
</feature>
<comment type="caution">
    <text evidence="13">The sequence shown here is derived from an EMBL/GenBank/DDBJ whole genome shotgun (WGS) entry which is preliminary data.</text>
</comment>
<evidence type="ECO:0000256" key="10">
    <source>
        <dbReference type="ARBA" id="ARBA00022917"/>
    </source>
</evidence>
<dbReference type="PROSITE" id="PS00211">
    <property type="entry name" value="ABC_TRANSPORTER_1"/>
    <property type="match status" value="1"/>
</dbReference>
<dbReference type="Gene3D" id="3.40.50.300">
    <property type="entry name" value="P-loop containing nucleotide triphosphate hydrolases"/>
    <property type="match status" value="2"/>
</dbReference>
<dbReference type="InterPro" id="IPR032781">
    <property type="entry name" value="ABC_tran_Xtn"/>
</dbReference>
<accession>A0A645BLV7</accession>
<dbReference type="GO" id="GO:0005524">
    <property type="term" value="F:ATP binding"/>
    <property type="evidence" value="ECO:0007669"/>
    <property type="project" value="UniProtKB-KW"/>
</dbReference>
<dbReference type="Gene3D" id="1.10.287.380">
    <property type="entry name" value="Valyl-tRNA synthetase, C-terminal domain"/>
    <property type="match status" value="1"/>
</dbReference>
<sequence length="538" mass="60714">MGWFRELQRRFETVPVNSPEHGQLEHELMIHDGWNLETKLDTVLEKLNLSRDAERACRGLSGGEMRRVALARAIIAEPDLLLLDEPTNHLDVTTVEWIEDFLAEYRGSCLFVTHDRYFLDRVANRIVELNHGKFYSYPGSYAEFLAAKAERETNEDLLDQKRRSFLRSEIDWVRRSPKARLKRNMGRMKRFDEIAAKAGPIRDSEMELLIPPASRLGNKTVTLAGVSLAFGERRIIRDFTFEFAPGSRLGLVGPNGIGKSSLLKIITGTLAPDTGEVSIAPTVEFNYIDQSRIELDPEKTVADEISEGVDTVQLGTEKISVWGYLKRFLFEDDRINTLVRYLSGGEKARLLLAKILKRGGNFLILDEPTNDLDLSSLRLLEEALAAYGGCVLVVSHDRYFLNRVCTGILGFAGNGEIIHTSGDYDYHLEKRRELEAKAAPAPMTKPAPAAEAPKPKAPQKKLSYKEARELEGMEEAILAADERVTEIEAMFSTPDFFTRHGAQTAELQAKLDAARADSARLYARWEELETKRMELEEP</sequence>
<organism evidence="13">
    <name type="scientific">bioreactor metagenome</name>
    <dbReference type="NCBI Taxonomy" id="1076179"/>
    <lineage>
        <taxon>unclassified sequences</taxon>
        <taxon>metagenomes</taxon>
        <taxon>ecological metagenomes</taxon>
    </lineage>
</organism>
<evidence type="ECO:0000256" key="7">
    <source>
        <dbReference type="ARBA" id="ARBA00022840"/>
    </source>
</evidence>
<dbReference type="GO" id="GO:0006412">
    <property type="term" value="P:translation"/>
    <property type="evidence" value="ECO:0007669"/>
    <property type="project" value="UniProtKB-KW"/>
</dbReference>
<protein>
    <submittedName>
        <fullName evidence="13">Vitamin B12 import ATP-binding protein BtuD</fullName>
    </submittedName>
</protein>
<dbReference type="InterPro" id="IPR003439">
    <property type="entry name" value="ABC_transporter-like_ATP-bd"/>
</dbReference>
<dbReference type="FunFam" id="3.40.50.300:FF:000011">
    <property type="entry name" value="Putative ABC transporter ATP-binding component"/>
    <property type="match status" value="1"/>
</dbReference>
<dbReference type="InterPro" id="IPR032524">
    <property type="entry name" value="ABC_tran_C"/>
</dbReference>
<keyword evidence="5" id="KW-0547">Nucleotide-binding</keyword>
<name>A0A645BLV7_9ZZZZ</name>
<dbReference type="Pfam" id="PF12848">
    <property type="entry name" value="ABC_tran_Xtn"/>
    <property type="match status" value="1"/>
</dbReference>
<dbReference type="InterPro" id="IPR051309">
    <property type="entry name" value="ABCF_ATPase"/>
</dbReference>
<dbReference type="PANTHER" id="PTHR42855">
    <property type="entry name" value="ABC TRANSPORTER ATP-BINDING SUBUNIT"/>
    <property type="match status" value="1"/>
</dbReference>
<dbReference type="FunFam" id="3.40.50.300:FF:000183">
    <property type="entry name" value="ABC transporter ATP-binding protein yjjK"/>
    <property type="match status" value="1"/>
</dbReference>
<keyword evidence="4" id="KW-0677">Repeat</keyword>
<evidence type="ECO:0000256" key="9">
    <source>
        <dbReference type="ARBA" id="ARBA00022884"/>
    </source>
</evidence>
<dbReference type="AlphaFoldDB" id="A0A645BLV7"/>
<keyword evidence="1" id="KW-0963">Cytoplasm</keyword>
<dbReference type="InterPro" id="IPR027417">
    <property type="entry name" value="P-loop_NTPase"/>
</dbReference>
<proteinExistence type="predicted"/>
<keyword evidence="8" id="KW-0810">Translation regulation</keyword>
<evidence type="ECO:0000256" key="3">
    <source>
        <dbReference type="ARBA" id="ARBA00022730"/>
    </source>
</evidence>
<feature type="compositionally biased region" description="Low complexity" evidence="11">
    <location>
        <begin position="437"/>
        <end position="452"/>
    </location>
</feature>
<dbReference type="GO" id="GO:0003677">
    <property type="term" value="F:DNA binding"/>
    <property type="evidence" value="ECO:0007669"/>
    <property type="project" value="InterPro"/>
</dbReference>
<dbReference type="CDD" id="cd03221">
    <property type="entry name" value="ABCF_EF-3"/>
    <property type="match status" value="2"/>
</dbReference>
<evidence type="ECO:0000256" key="6">
    <source>
        <dbReference type="ARBA" id="ARBA00022801"/>
    </source>
</evidence>
<evidence type="ECO:0000259" key="12">
    <source>
        <dbReference type="PROSITE" id="PS50893"/>
    </source>
</evidence>